<dbReference type="Gene3D" id="1.10.510.10">
    <property type="entry name" value="Transferase(Phosphotransferase) domain 1"/>
    <property type="match status" value="1"/>
</dbReference>
<comment type="subcellular location">
    <subcellularLocation>
        <location evidence="1">Membrane</location>
        <topology evidence="1">Single-pass membrane protein</topology>
    </subcellularLocation>
</comment>
<keyword evidence="5" id="KW-0677">Repeat</keyword>
<evidence type="ECO:0000313" key="23">
    <source>
        <dbReference type="Proteomes" id="UP000827092"/>
    </source>
</evidence>
<evidence type="ECO:0000256" key="9">
    <source>
        <dbReference type="ARBA" id="ARBA00022989"/>
    </source>
</evidence>
<keyword evidence="11" id="KW-0829">Tyrosine-protein kinase</keyword>
<keyword evidence="10 18" id="KW-0472">Membrane</keyword>
<dbReference type="InterPro" id="IPR008266">
    <property type="entry name" value="Tyr_kinase_AS"/>
</dbReference>
<comment type="catalytic activity">
    <reaction evidence="14 16">
        <text>L-tyrosyl-[protein] + ATP = O-phospho-L-tyrosyl-[protein] + ADP + H(+)</text>
        <dbReference type="Rhea" id="RHEA:10596"/>
        <dbReference type="Rhea" id="RHEA-COMP:10136"/>
        <dbReference type="Rhea" id="RHEA-COMP:20101"/>
        <dbReference type="ChEBI" id="CHEBI:15378"/>
        <dbReference type="ChEBI" id="CHEBI:30616"/>
        <dbReference type="ChEBI" id="CHEBI:46858"/>
        <dbReference type="ChEBI" id="CHEBI:61978"/>
        <dbReference type="ChEBI" id="CHEBI:456216"/>
        <dbReference type="EC" id="2.7.10.1"/>
    </reaction>
</comment>
<dbReference type="InterPro" id="IPR002011">
    <property type="entry name" value="Tyr_kinase_rcpt_2_CS"/>
</dbReference>
<dbReference type="PROSITE" id="PS00107">
    <property type="entry name" value="PROTEIN_KINASE_ATP"/>
    <property type="match status" value="1"/>
</dbReference>
<evidence type="ECO:0000256" key="13">
    <source>
        <dbReference type="ARBA" id="ARBA00023180"/>
    </source>
</evidence>
<dbReference type="SUPFAM" id="SSF49265">
    <property type="entry name" value="Fibronectin type III"/>
    <property type="match status" value="4"/>
</dbReference>
<evidence type="ECO:0000256" key="18">
    <source>
        <dbReference type="SAM" id="Phobius"/>
    </source>
</evidence>
<reference evidence="22 23" key="1">
    <citation type="journal article" date="2022" name="Nat. Ecol. Evol.">
        <title>A masculinizing supergene underlies an exaggerated male reproductive morph in a spider.</title>
        <authorList>
            <person name="Hendrickx F."/>
            <person name="De Corte Z."/>
            <person name="Sonet G."/>
            <person name="Van Belleghem S.M."/>
            <person name="Kostlbacher S."/>
            <person name="Vangestel C."/>
        </authorList>
    </citation>
    <scope>NUCLEOTIDE SEQUENCE [LARGE SCALE GENOMIC DNA]</scope>
    <source>
        <strain evidence="22">W744_W776</strain>
    </source>
</reference>
<dbReference type="FunFam" id="1.10.510.10:FF:000341">
    <property type="entry name" value="Tyrosine-protein kinase receptor"/>
    <property type="match status" value="1"/>
</dbReference>
<dbReference type="PANTHER" id="PTHR24416">
    <property type="entry name" value="TYROSINE-PROTEIN KINASE RECEPTOR"/>
    <property type="match status" value="1"/>
</dbReference>
<keyword evidence="7" id="KW-0418">Kinase</keyword>
<dbReference type="Pfam" id="PF00041">
    <property type="entry name" value="fn3"/>
    <property type="match status" value="4"/>
</dbReference>
<feature type="domain" description="Protein kinase" evidence="20">
    <location>
        <begin position="1426"/>
        <end position="1702"/>
    </location>
</feature>
<protein>
    <recommendedName>
        <fullName evidence="16">Tyrosine-protein kinase receptor</fullName>
        <ecNumber evidence="16">2.7.10.1</ecNumber>
    </recommendedName>
</protein>
<dbReference type="Pfam" id="PF07714">
    <property type="entry name" value="PK_Tyr_Ser-Thr"/>
    <property type="match status" value="1"/>
</dbReference>
<keyword evidence="23" id="KW-1185">Reference proteome</keyword>
<evidence type="ECO:0000256" key="12">
    <source>
        <dbReference type="ARBA" id="ARBA00023170"/>
    </source>
</evidence>
<dbReference type="PROSITE" id="PS50853">
    <property type="entry name" value="FN3"/>
    <property type="match status" value="5"/>
</dbReference>
<keyword evidence="12 16" id="KW-0675">Receptor</keyword>
<dbReference type="CDD" id="cd00063">
    <property type="entry name" value="FN3"/>
    <property type="match status" value="5"/>
</dbReference>
<evidence type="ECO:0000256" key="15">
    <source>
        <dbReference type="PROSITE-ProRule" id="PRU10141"/>
    </source>
</evidence>
<evidence type="ECO:0000256" key="5">
    <source>
        <dbReference type="ARBA" id="ARBA00022737"/>
    </source>
</evidence>
<feature type="domain" description="Fibronectin type-III" evidence="21">
    <location>
        <begin position="1226"/>
        <end position="1322"/>
    </location>
</feature>
<dbReference type="InterPro" id="IPR020635">
    <property type="entry name" value="Tyr_kinase_cat_dom"/>
</dbReference>
<feature type="transmembrane region" description="Helical" evidence="18">
    <location>
        <begin position="1334"/>
        <end position="1358"/>
    </location>
</feature>
<dbReference type="SMART" id="SM00060">
    <property type="entry name" value="FN3"/>
    <property type="match status" value="6"/>
</dbReference>
<feature type="domain" description="Fibronectin type-III" evidence="21">
    <location>
        <begin position="1121"/>
        <end position="1222"/>
    </location>
</feature>
<dbReference type="InterPro" id="IPR013783">
    <property type="entry name" value="Ig-like_fold"/>
</dbReference>
<comment type="similarity">
    <text evidence="16">Belongs to the protein kinase superfamily. Tyr protein kinase family. Insulin receptor subfamily.</text>
</comment>
<name>A0AAV6VCS0_9ARAC</name>
<dbReference type="SUPFAM" id="SSF63825">
    <property type="entry name" value="YWTD domain"/>
    <property type="match status" value="2"/>
</dbReference>
<evidence type="ECO:0000256" key="2">
    <source>
        <dbReference type="ARBA" id="ARBA00022553"/>
    </source>
</evidence>
<dbReference type="InterPro" id="IPR003961">
    <property type="entry name" value="FN3_dom"/>
</dbReference>
<dbReference type="InterPro" id="IPR050122">
    <property type="entry name" value="RTK"/>
</dbReference>
<feature type="domain" description="Fibronectin type-III" evidence="21">
    <location>
        <begin position="500"/>
        <end position="596"/>
    </location>
</feature>
<evidence type="ECO:0000259" key="21">
    <source>
        <dbReference type="PROSITE" id="PS50853"/>
    </source>
</evidence>
<evidence type="ECO:0000256" key="16">
    <source>
        <dbReference type="RuleBase" id="RU000312"/>
    </source>
</evidence>
<keyword evidence="2 16" id="KW-0597">Phosphoprotein</keyword>
<dbReference type="Gene3D" id="3.30.200.20">
    <property type="entry name" value="Phosphorylase Kinase, domain 1"/>
    <property type="match status" value="1"/>
</dbReference>
<evidence type="ECO:0000256" key="14">
    <source>
        <dbReference type="ARBA" id="ARBA00051243"/>
    </source>
</evidence>
<dbReference type="PROSITE" id="PS00239">
    <property type="entry name" value="RECEPTOR_TYR_KIN_II"/>
    <property type="match status" value="1"/>
</dbReference>
<feature type="region of interest" description="Disordered" evidence="17">
    <location>
        <begin position="1777"/>
        <end position="1854"/>
    </location>
</feature>
<feature type="binding site" evidence="15">
    <location>
        <position position="1461"/>
    </location>
    <ligand>
        <name>ATP</name>
        <dbReference type="ChEBI" id="CHEBI:30616"/>
    </ligand>
</feature>
<dbReference type="SMART" id="SM00219">
    <property type="entry name" value="TyrKc"/>
    <property type="match status" value="1"/>
</dbReference>
<sequence length="1963" mass="221123">MDYSLLLLFIVLWPLNPVESVEVLFGEKRAKITWCRPRLLGGQGKGSWEKWMYEVELKDNSKTIERINVPENTYDISNLKPNTSYSVKVRAFSEGGKGPWSSEFKGSTLRSSEKSNFPYVLYGGQGLLRSDFLGDNLEPLIDKMTLNNALITDISWYDEILFISTNATFLYVYNSSIEPSLTRLPNITMATSIAIDWFAPKLYWSSAVLSQIARSNIDGSQPEPLPILTMAKEIAIDSVHAHLYWVTAHSVERSHLNGMNHFVYMKNDFFSGRHVMGLTLDFDSEKLFYMVRSYEGSILYRACLAKNNNPPCNPEEPEVVGSLSENGSHGPVGYYSHRVFWLHENQQAFVSDIKGNNLARMRREGLNGLTSMEIIDPSLHPYPKGLDMNTIKVVPAPIFEKDIQICGTHNRFNITWVPVANVNYGKVFYEITLDDGSEVFSLITNETVFVYPSIKRLPPFTPLTIGIQSFTYFASSKLTIALLRSPSSIPSKPLHPRIFVMHKSSPLERNTAILVLLRWSPPEKANGIIKNYEVDCWNMVNETKVKIFHDLVPGKVIQYQAKHLLPNTTYFLQVFAYTEAGPGEASDIVKAETSIERPVPKLLLAKSDSVKVADFDFHEEKLLLIKATHPAAIAYMALEKKIFVLEEEGSLMVSSLDGTNTSLIKHLGTEGTSLSIDWIGRKLYWVEIDKEAHQSSVWSIDLSYNSYPKKIFERPCKIKNIEVEPFSGSLIYTRAFRNNYDLMISDTNGSNVRPFFMQYTEAPTSNKLKVKRNKSLISMPLCNCSKTATVGPAITIDNSDKAHLKILFVDSLYGHIYSSDIQGCICKILINGTESYGLPPTSITVDSEKIYWSNLTTGKIYSMNKIKQHLDSELPVVQEIKGIRSIRAIGHHIQPFPDVSCLLTESYSFRAELIGKSSSSLTLHLPDVQRPAVCKKISTPSVLYTLYYGAVSEASNSSCFISNDLKRCKVLSTYSKNVVLENLDPFTNYSIRVSVMNYYSRGLSTLGPEALYETVVGTPSPPIHLNAYSVTPHRIDIRWKTPLKPNGFPIFYEIRWKTRNSTRDSISTIQSECGKDSTSHLSGTILTTEAGKDHYITVRAYSSDCQKFSDSKEIMVTAFSLPNNLTLVNVTSSSICLSWRPPEDNSIVKHLLEYSEVGYNNWFSINSCNESTVPANPLQIFLLENLNPKTKYKFRLILTYGEIGEIFLFPEGFTFEYMTSGDVPSVPGKPQVEHVGSRIYKVGWEESNNNGEMDILYELEFRSNEDGEKVNEWKFVKNTTITQYILSNFSGNTKYEFRIRAFNEYGKSNFSYSDKLFYMPEARALIEKPTGDPYGVVIASSVATVVLISVFLAILYIVHLKKEKCKKNLLQETAASNQLAPDLELATLEDLPLHANLVQTNALYNLFDLPTDEELLALPQIHKENIVVTKFLGSGAFGEVFEGIVNGEGESHHQTMKVAIKALKKGASDFEKDEFLKEAKLMSNLKHDHILELIGVCFDNTTKCIILELMEGGDLLSYLRSNRPTAWKSSDLTIQDLMKICLDVAEGCRFLESMHFVHRDLAARNCLVTSRNRHERRVKIGDFGLARDIYKNDYYRKEGEGLMPVRWMAPESLVYGIFTCQSDVWAFGVILWEVMTLGMQPYPARSNLEVLHYVRHGGILEKPENCPEELHQIMQACWTFEAEARPSFHQSLRSLKELHRLTPSSNIPIVYNLNYFNPEHLVYGTYAGTYDEEESEVELLDANLDSRSTQSDPAIAASENVHDTNLCAMRRSMSCMTLQSTNRQSASSRRMPTRTNERQATNKYLELLGDNEDSDGYQRPLKAKKPREPTPRKHRVTPRLPMASPSSSYEDMHPSLSLNPLPFFSQLSDAGGSSDLPGACRESLQHSPASCELDSILQPSQSKGSASNSVKSWMDDCDKWSFSTASTATCQLDNNLGSQDNLTSAISCIAGIDINHPSTSSNC</sequence>
<dbReference type="PRINTS" id="PR00109">
    <property type="entry name" value="TYRKINASE"/>
</dbReference>
<dbReference type="SUPFAM" id="SSF56112">
    <property type="entry name" value="Protein kinase-like (PK-like)"/>
    <property type="match status" value="1"/>
</dbReference>
<proteinExistence type="inferred from homology"/>
<dbReference type="InterPro" id="IPR001245">
    <property type="entry name" value="Ser-Thr/Tyr_kinase_cat_dom"/>
</dbReference>
<keyword evidence="8 15" id="KW-0067">ATP-binding</keyword>
<dbReference type="SMART" id="SM00220">
    <property type="entry name" value="S_TKc"/>
    <property type="match status" value="1"/>
</dbReference>
<evidence type="ECO:0000256" key="19">
    <source>
        <dbReference type="SAM" id="SignalP"/>
    </source>
</evidence>
<feature type="compositionally biased region" description="Polar residues" evidence="17">
    <location>
        <begin position="1777"/>
        <end position="1802"/>
    </location>
</feature>
<dbReference type="EMBL" id="JAFNEN010000116">
    <property type="protein sequence ID" value="KAG8193693.1"/>
    <property type="molecule type" value="Genomic_DNA"/>
</dbReference>
<dbReference type="InterPro" id="IPR017441">
    <property type="entry name" value="Protein_kinase_ATP_BS"/>
</dbReference>
<comment type="caution">
    <text evidence="22">The sequence shown here is derived from an EMBL/GenBank/DDBJ whole genome shotgun (WGS) entry which is preliminary data.</text>
</comment>
<dbReference type="Gene3D" id="2.120.10.30">
    <property type="entry name" value="TolB, C-terminal domain"/>
    <property type="match status" value="2"/>
</dbReference>
<evidence type="ECO:0000259" key="20">
    <source>
        <dbReference type="PROSITE" id="PS50011"/>
    </source>
</evidence>
<dbReference type="InterPro" id="IPR011042">
    <property type="entry name" value="6-blade_b-propeller_TolB-like"/>
</dbReference>
<gene>
    <name evidence="22" type="ORF">JTE90_024054</name>
</gene>
<keyword evidence="6 15" id="KW-0547">Nucleotide-binding</keyword>
<dbReference type="Gene3D" id="2.60.40.10">
    <property type="entry name" value="Immunoglobulins"/>
    <property type="match status" value="5"/>
</dbReference>
<dbReference type="EC" id="2.7.10.1" evidence="16"/>
<evidence type="ECO:0000256" key="11">
    <source>
        <dbReference type="ARBA" id="ARBA00023137"/>
    </source>
</evidence>
<dbReference type="Proteomes" id="UP000827092">
    <property type="component" value="Unassembled WGS sequence"/>
</dbReference>
<keyword evidence="3" id="KW-0808">Transferase</keyword>
<dbReference type="InterPro" id="IPR000033">
    <property type="entry name" value="LDLR_classB_rpt"/>
</dbReference>
<dbReference type="SMART" id="SM00135">
    <property type="entry name" value="LY"/>
    <property type="match status" value="5"/>
</dbReference>
<evidence type="ECO:0000313" key="22">
    <source>
        <dbReference type="EMBL" id="KAG8193693.1"/>
    </source>
</evidence>
<dbReference type="GO" id="GO:0005524">
    <property type="term" value="F:ATP binding"/>
    <property type="evidence" value="ECO:0007669"/>
    <property type="project" value="UniProtKB-UniRule"/>
</dbReference>
<evidence type="ECO:0000256" key="4">
    <source>
        <dbReference type="ARBA" id="ARBA00022692"/>
    </source>
</evidence>
<evidence type="ECO:0000256" key="17">
    <source>
        <dbReference type="SAM" id="MobiDB-lite"/>
    </source>
</evidence>
<feature type="signal peptide" evidence="19">
    <location>
        <begin position="1"/>
        <end position="20"/>
    </location>
</feature>
<feature type="domain" description="Fibronectin type-III" evidence="21">
    <location>
        <begin position="1021"/>
        <end position="1120"/>
    </location>
</feature>
<feature type="chain" id="PRO_5043316557" description="Tyrosine-protein kinase receptor" evidence="19">
    <location>
        <begin position="21"/>
        <end position="1963"/>
    </location>
</feature>
<dbReference type="InterPro" id="IPR011009">
    <property type="entry name" value="Kinase-like_dom_sf"/>
</dbReference>
<dbReference type="InterPro" id="IPR036116">
    <property type="entry name" value="FN3_sf"/>
</dbReference>
<evidence type="ECO:0000256" key="1">
    <source>
        <dbReference type="ARBA" id="ARBA00004167"/>
    </source>
</evidence>
<dbReference type="GO" id="GO:0004714">
    <property type="term" value="F:transmembrane receptor protein tyrosine kinase activity"/>
    <property type="evidence" value="ECO:0007669"/>
    <property type="project" value="UniProtKB-EC"/>
</dbReference>
<keyword evidence="13" id="KW-0325">Glycoprotein</keyword>
<dbReference type="GO" id="GO:0032006">
    <property type="term" value="P:regulation of TOR signaling"/>
    <property type="evidence" value="ECO:0007669"/>
    <property type="project" value="TreeGrafter"/>
</dbReference>
<dbReference type="GO" id="GO:0043235">
    <property type="term" value="C:receptor complex"/>
    <property type="evidence" value="ECO:0007669"/>
    <property type="project" value="TreeGrafter"/>
</dbReference>
<keyword evidence="19" id="KW-0732">Signal</keyword>
<keyword evidence="9 18" id="KW-1133">Transmembrane helix</keyword>
<evidence type="ECO:0000256" key="6">
    <source>
        <dbReference type="ARBA" id="ARBA00022741"/>
    </source>
</evidence>
<evidence type="ECO:0000256" key="7">
    <source>
        <dbReference type="ARBA" id="ARBA00022777"/>
    </source>
</evidence>
<dbReference type="InterPro" id="IPR000719">
    <property type="entry name" value="Prot_kinase_dom"/>
</dbReference>
<dbReference type="GO" id="GO:0005886">
    <property type="term" value="C:plasma membrane"/>
    <property type="evidence" value="ECO:0007669"/>
    <property type="project" value="TreeGrafter"/>
</dbReference>
<evidence type="ECO:0000256" key="10">
    <source>
        <dbReference type="ARBA" id="ARBA00023136"/>
    </source>
</evidence>
<dbReference type="PANTHER" id="PTHR24416:SF527">
    <property type="entry name" value="PROTO-ONCOGENE TYROSINE-PROTEIN KINASE ROS"/>
    <property type="match status" value="1"/>
</dbReference>
<dbReference type="PROSITE" id="PS50011">
    <property type="entry name" value="PROTEIN_KINASE_DOM"/>
    <property type="match status" value="1"/>
</dbReference>
<dbReference type="PROSITE" id="PS00109">
    <property type="entry name" value="PROTEIN_KINASE_TYR"/>
    <property type="match status" value="1"/>
</dbReference>
<dbReference type="GO" id="GO:0007169">
    <property type="term" value="P:cell surface receptor protein tyrosine kinase signaling pathway"/>
    <property type="evidence" value="ECO:0007669"/>
    <property type="project" value="InterPro"/>
</dbReference>
<feature type="domain" description="Fibronectin type-III" evidence="21">
    <location>
        <begin position="13"/>
        <end position="111"/>
    </location>
</feature>
<accession>A0AAV6VCS0</accession>
<organism evidence="22 23">
    <name type="scientific">Oedothorax gibbosus</name>
    <dbReference type="NCBI Taxonomy" id="931172"/>
    <lineage>
        <taxon>Eukaryota</taxon>
        <taxon>Metazoa</taxon>
        <taxon>Ecdysozoa</taxon>
        <taxon>Arthropoda</taxon>
        <taxon>Chelicerata</taxon>
        <taxon>Arachnida</taxon>
        <taxon>Araneae</taxon>
        <taxon>Araneomorphae</taxon>
        <taxon>Entelegynae</taxon>
        <taxon>Araneoidea</taxon>
        <taxon>Linyphiidae</taxon>
        <taxon>Erigoninae</taxon>
        <taxon>Oedothorax</taxon>
    </lineage>
</organism>
<evidence type="ECO:0000256" key="3">
    <source>
        <dbReference type="ARBA" id="ARBA00022679"/>
    </source>
</evidence>
<keyword evidence="4 16" id="KW-0812">Transmembrane</keyword>
<evidence type="ECO:0000256" key="8">
    <source>
        <dbReference type="ARBA" id="ARBA00022840"/>
    </source>
</evidence>